<evidence type="ECO:0000313" key="1">
    <source>
        <dbReference type="EMBL" id="SUA70231.1"/>
    </source>
</evidence>
<proteinExistence type="predicted"/>
<reference evidence="1 2" key="1">
    <citation type="submission" date="2018-06" db="EMBL/GenBank/DDBJ databases">
        <authorList>
            <consortium name="Pathogen Informatics"/>
            <person name="Doyle S."/>
        </authorList>
    </citation>
    <scope>NUCLEOTIDE SEQUENCE [LARGE SCALE GENOMIC DNA]</scope>
    <source>
        <strain evidence="1 2">NCTC10343</strain>
    </source>
</reference>
<dbReference type="AlphaFoldDB" id="A0A378Y121"/>
<name>A0A378Y121_PAEPO</name>
<dbReference type="GeneID" id="93346462"/>
<evidence type="ECO:0000313" key="2">
    <source>
        <dbReference type="Proteomes" id="UP000254400"/>
    </source>
</evidence>
<accession>A0A378Y121</accession>
<dbReference type="Proteomes" id="UP000254400">
    <property type="component" value="Unassembled WGS sequence"/>
</dbReference>
<sequence length="85" mass="10026">MSECKISADEIIGMGKTIESLMEKIRILEEENKIIQAEWTMCDRACKMWNKRSEKLKKVLYKITVQTKDDDIFKLANDAVENYYD</sequence>
<protein>
    <submittedName>
        <fullName evidence="1">Uncharacterized protein</fullName>
    </submittedName>
</protein>
<dbReference type="EMBL" id="UGSC01000001">
    <property type="protein sequence ID" value="SUA70231.1"/>
    <property type="molecule type" value="Genomic_DNA"/>
</dbReference>
<gene>
    <name evidence="1" type="ORF">NCTC10343_03101</name>
</gene>
<organism evidence="1 2">
    <name type="scientific">Paenibacillus polymyxa</name>
    <name type="common">Bacillus polymyxa</name>
    <dbReference type="NCBI Taxonomy" id="1406"/>
    <lineage>
        <taxon>Bacteria</taxon>
        <taxon>Bacillati</taxon>
        <taxon>Bacillota</taxon>
        <taxon>Bacilli</taxon>
        <taxon>Bacillales</taxon>
        <taxon>Paenibacillaceae</taxon>
        <taxon>Paenibacillus</taxon>
    </lineage>
</organism>
<dbReference type="RefSeq" id="WP_019687625.1">
    <property type="nucleotide sequence ID" value="NZ_CP036496.1"/>
</dbReference>